<dbReference type="InterPro" id="IPR000671">
    <property type="entry name" value="Peptidase_A31"/>
</dbReference>
<dbReference type="InterPro" id="IPR023430">
    <property type="entry name" value="Pept_HybD-like_dom_sf"/>
</dbReference>
<dbReference type="Gene3D" id="3.40.50.1450">
    <property type="entry name" value="HybD-like"/>
    <property type="match status" value="1"/>
</dbReference>
<dbReference type="STRING" id="394503.Ccel_1072"/>
<evidence type="ECO:0000256" key="3">
    <source>
        <dbReference type="ARBA" id="ARBA00022750"/>
    </source>
</evidence>
<dbReference type="PANTHER" id="PTHR30302:SF1">
    <property type="entry name" value="HYDROGENASE 2 MATURATION PROTEASE"/>
    <property type="match status" value="1"/>
</dbReference>
<accession>B8HZT1</accession>
<evidence type="ECO:0000256" key="2">
    <source>
        <dbReference type="ARBA" id="ARBA00022670"/>
    </source>
</evidence>
<dbReference type="NCBIfam" id="TIGR00072">
    <property type="entry name" value="hydrog_prot"/>
    <property type="match status" value="1"/>
</dbReference>
<dbReference type="eggNOG" id="COG0680">
    <property type="taxonomic scope" value="Bacteria"/>
</dbReference>
<dbReference type="GO" id="GO:0016485">
    <property type="term" value="P:protein processing"/>
    <property type="evidence" value="ECO:0007669"/>
    <property type="project" value="TreeGrafter"/>
</dbReference>
<evidence type="ECO:0000313" key="5">
    <source>
        <dbReference type="EMBL" id="ACL75431.1"/>
    </source>
</evidence>
<dbReference type="RefSeq" id="WP_015924587.1">
    <property type="nucleotide sequence ID" value="NC_011898.1"/>
</dbReference>
<keyword evidence="6" id="KW-1185">Reference proteome</keyword>
<gene>
    <name evidence="5" type="ordered locus">Ccel_1072</name>
</gene>
<keyword evidence="2 5" id="KW-0645">Protease</keyword>
<dbReference type="EMBL" id="CP001348">
    <property type="protein sequence ID" value="ACL75431.1"/>
    <property type="molecule type" value="Genomic_DNA"/>
</dbReference>
<protein>
    <submittedName>
        <fullName evidence="5">Hydrogenase maturation protease</fullName>
    </submittedName>
</protein>
<organism evidence="5 6">
    <name type="scientific">Ruminiclostridium cellulolyticum (strain ATCC 35319 / DSM 5812 / JCM 6584 / H10)</name>
    <name type="common">Clostridium cellulolyticum</name>
    <dbReference type="NCBI Taxonomy" id="394503"/>
    <lineage>
        <taxon>Bacteria</taxon>
        <taxon>Bacillati</taxon>
        <taxon>Bacillota</taxon>
        <taxon>Clostridia</taxon>
        <taxon>Eubacteriales</taxon>
        <taxon>Oscillospiraceae</taxon>
        <taxon>Ruminiclostridium</taxon>
    </lineage>
</organism>
<keyword evidence="3" id="KW-0064">Aspartyl protease</keyword>
<dbReference type="AlphaFoldDB" id="B8HZT1"/>
<dbReference type="PRINTS" id="PR00446">
    <property type="entry name" value="HYDRGNUPTAKE"/>
</dbReference>
<dbReference type="Proteomes" id="UP000001349">
    <property type="component" value="Chromosome"/>
</dbReference>
<dbReference type="KEGG" id="cce:Ccel_1072"/>
<dbReference type="SUPFAM" id="SSF53163">
    <property type="entry name" value="HybD-like"/>
    <property type="match status" value="1"/>
</dbReference>
<dbReference type="CDD" id="cd00518">
    <property type="entry name" value="H2MP"/>
    <property type="match status" value="1"/>
</dbReference>
<keyword evidence="4" id="KW-0378">Hydrolase</keyword>
<evidence type="ECO:0000313" key="6">
    <source>
        <dbReference type="Proteomes" id="UP000001349"/>
    </source>
</evidence>
<evidence type="ECO:0000256" key="1">
    <source>
        <dbReference type="ARBA" id="ARBA00006814"/>
    </source>
</evidence>
<dbReference type="Pfam" id="PF01750">
    <property type="entry name" value="HycI"/>
    <property type="match status" value="1"/>
</dbReference>
<dbReference type="OrthoDB" id="9794619at2"/>
<comment type="similarity">
    <text evidence="1">Belongs to the peptidase A31 family.</text>
</comment>
<sequence length="154" mass="17366">MKELIVIGIGNRLMMDDGIGVRVVEELKSKNTKADILYVVGETDVYYCLNQIEDALMVIIIDAVYLKKEPGSISIIPFDRASENYINPMSVHDCNLLGEMRGKNIKGVLIGIEPYEINYSTSLSEVLESRYIRISEDIGDIIEDFTKNKRASQD</sequence>
<proteinExistence type="inferred from homology"/>
<evidence type="ECO:0000256" key="4">
    <source>
        <dbReference type="ARBA" id="ARBA00022801"/>
    </source>
</evidence>
<dbReference type="GO" id="GO:0008047">
    <property type="term" value="F:enzyme activator activity"/>
    <property type="evidence" value="ECO:0007669"/>
    <property type="project" value="InterPro"/>
</dbReference>
<dbReference type="GO" id="GO:0004190">
    <property type="term" value="F:aspartic-type endopeptidase activity"/>
    <property type="evidence" value="ECO:0007669"/>
    <property type="project" value="UniProtKB-KW"/>
</dbReference>
<dbReference type="HOGENOM" id="CLU_099037_5_0_9"/>
<reference evidence="5 6" key="1">
    <citation type="submission" date="2009-01" db="EMBL/GenBank/DDBJ databases">
        <title>Complete sequence of Clostridium cellulolyticum H10.</title>
        <authorList>
            <consortium name="US DOE Joint Genome Institute"/>
            <person name="Lucas S."/>
            <person name="Copeland A."/>
            <person name="Lapidus A."/>
            <person name="Glavina del Rio T."/>
            <person name="Dalin E."/>
            <person name="Tice H."/>
            <person name="Bruce D."/>
            <person name="Goodwin L."/>
            <person name="Pitluck S."/>
            <person name="Chertkov O."/>
            <person name="Saunders E."/>
            <person name="Brettin T."/>
            <person name="Detter J.C."/>
            <person name="Han C."/>
            <person name="Larimer F."/>
            <person name="Land M."/>
            <person name="Hauser L."/>
            <person name="Kyrpides N."/>
            <person name="Ivanova N."/>
            <person name="Zhou J."/>
            <person name="Richardson P."/>
        </authorList>
    </citation>
    <scope>NUCLEOTIDE SEQUENCE [LARGE SCALE GENOMIC DNA]</scope>
    <source>
        <strain evidence="6">ATCC 35319 / DSM 5812 / JCM 6584 / H10</strain>
    </source>
</reference>
<name>B8HZT1_RUMCH</name>
<dbReference type="PANTHER" id="PTHR30302">
    <property type="entry name" value="HYDROGENASE 1 MATURATION PROTEASE"/>
    <property type="match status" value="1"/>
</dbReference>